<organism evidence="6 7">
    <name type="scientific">Streptomyces fragilis</name>
    <dbReference type="NCBI Taxonomy" id="67301"/>
    <lineage>
        <taxon>Bacteria</taxon>
        <taxon>Bacillati</taxon>
        <taxon>Actinomycetota</taxon>
        <taxon>Actinomycetes</taxon>
        <taxon>Kitasatosporales</taxon>
        <taxon>Streptomycetaceae</taxon>
        <taxon>Streptomyces</taxon>
    </lineage>
</organism>
<dbReference type="InterPro" id="IPR052016">
    <property type="entry name" value="Bact_Sigma-Reg"/>
</dbReference>
<dbReference type="Proteomes" id="UP001550850">
    <property type="component" value="Unassembled WGS sequence"/>
</dbReference>
<dbReference type="SUPFAM" id="SSF81606">
    <property type="entry name" value="PP2C-like"/>
    <property type="match status" value="1"/>
</dbReference>
<dbReference type="RefSeq" id="WP_108956931.1">
    <property type="nucleotide sequence ID" value="NZ_BEVZ01000010.1"/>
</dbReference>
<feature type="domain" description="GAF" evidence="4">
    <location>
        <begin position="28"/>
        <end position="173"/>
    </location>
</feature>
<protein>
    <submittedName>
        <fullName evidence="6">GAF domain-containing SpoIIE family protein phosphatase</fullName>
    </submittedName>
</protein>
<accession>A0ABV2YR05</accession>
<dbReference type="SMART" id="SM00065">
    <property type="entry name" value="GAF"/>
    <property type="match status" value="1"/>
</dbReference>
<reference evidence="6 7" key="1">
    <citation type="submission" date="2024-06" db="EMBL/GenBank/DDBJ databases">
        <title>The Natural Products Discovery Center: Release of the First 8490 Sequenced Strains for Exploring Actinobacteria Biosynthetic Diversity.</title>
        <authorList>
            <person name="Kalkreuter E."/>
            <person name="Kautsar S.A."/>
            <person name="Yang D."/>
            <person name="Bader C.D."/>
            <person name="Teijaro C.N."/>
            <person name="Fluegel L."/>
            <person name="Davis C.M."/>
            <person name="Simpson J.R."/>
            <person name="Lauterbach L."/>
            <person name="Steele A.D."/>
            <person name="Gui C."/>
            <person name="Meng S."/>
            <person name="Li G."/>
            <person name="Viehrig K."/>
            <person name="Ye F."/>
            <person name="Su P."/>
            <person name="Kiefer A.F."/>
            <person name="Nichols A."/>
            <person name="Cepeda A.J."/>
            <person name="Yan W."/>
            <person name="Fan B."/>
            <person name="Jiang Y."/>
            <person name="Adhikari A."/>
            <person name="Zheng C.-J."/>
            <person name="Schuster L."/>
            <person name="Cowan T.M."/>
            <person name="Smanski M.J."/>
            <person name="Chevrette M.G."/>
            <person name="De Carvalho L.P.S."/>
            <person name="Shen B."/>
        </authorList>
    </citation>
    <scope>NUCLEOTIDE SEQUENCE [LARGE SCALE GENOMIC DNA]</scope>
    <source>
        <strain evidence="6 7">NPDC038104</strain>
    </source>
</reference>
<feature type="coiled-coil region" evidence="2">
    <location>
        <begin position="158"/>
        <end position="191"/>
    </location>
</feature>
<dbReference type="Gene3D" id="3.30.450.40">
    <property type="match status" value="1"/>
</dbReference>
<name>A0ABV2YR05_9ACTN</name>
<keyword evidence="2" id="KW-0175">Coiled coil</keyword>
<dbReference type="InterPro" id="IPR029016">
    <property type="entry name" value="GAF-like_dom_sf"/>
</dbReference>
<dbReference type="Gene3D" id="3.60.40.10">
    <property type="entry name" value="PPM-type phosphatase domain"/>
    <property type="match status" value="1"/>
</dbReference>
<dbReference type="InterPro" id="IPR001932">
    <property type="entry name" value="PPM-type_phosphatase-like_dom"/>
</dbReference>
<evidence type="ECO:0000256" key="2">
    <source>
        <dbReference type="SAM" id="Coils"/>
    </source>
</evidence>
<feature type="domain" description="PPM-type phosphatase" evidence="5">
    <location>
        <begin position="221"/>
        <end position="447"/>
    </location>
</feature>
<dbReference type="PANTHER" id="PTHR43156">
    <property type="entry name" value="STAGE II SPORULATION PROTEIN E-RELATED"/>
    <property type="match status" value="1"/>
</dbReference>
<feature type="compositionally biased region" description="Low complexity" evidence="3">
    <location>
        <begin position="461"/>
        <end position="472"/>
    </location>
</feature>
<dbReference type="Pfam" id="PF07228">
    <property type="entry name" value="SpoIIE"/>
    <property type="match status" value="1"/>
</dbReference>
<proteinExistence type="predicted"/>
<dbReference type="SUPFAM" id="SSF55781">
    <property type="entry name" value="GAF domain-like"/>
    <property type="match status" value="1"/>
</dbReference>
<dbReference type="PANTHER" id="PTHR43156:SF2">
    <property type="entry name" value="STAGE II SPORULATION PROTEIN E"/>
    <property type="match status" value="1"/>
</dbReference>
<dbReference type="SMART" id="SM00331">
    <property type="entry name" value="PP2C_SIG"/>
    <property type="match status" value="1"/>
</dbReference>
<evidence type="ECO:0000259" key="5">
    <source>
        <dbReference type="SMART" id="SM00331"/>
    </source>
</evidence>
<dbReference type="EMBL" id="JBEZUR010000086">
    <property type="protein sequence ID" value="MEU3558149.1"/>
    <property type="molecule type" value="Genomic_DNA"/>
</dbReference>
<evidence type="ECO:0000313" key="6">
    <source>
        <dbReference type="EMBL" id="MEU3558149.1"/>
    </source>
</evidence>
<dbReference type="InterPro" id="IPR036457">
    <property type="entry name" value="PPM-type-like_dom_sf"/>
</dbReference>
<keyword evidence="1" id="KW-0378">Hydrolase</keyword>
<feature type="region of interest" description="Disordered" evidence="3">
    <location>
        <begin position="451"/>
        <end position="478"/>
    </location>
</feature>
<evidence type="ECO:0000259" key="4">
    <source>
        <dbReference type="SMART" id="SM00065"/>
    </source>
</evidence>
<evidence type="ECO:0000313" key="7">
    <source>
        <dbReference type="Proteomes" id="UP001550850"/>
    </source>
</evidence>
<evidence type="ECO:0000256" key="3">
    <source>
        <dbReference type="SAM" id="MobiDB-lite"/>
    </source>
</evidence>
<sequence>MLRENAVGPDTESARIAAVRRYEILDTPPDGFFDRVARLAARTFQVPIAAVTFVDSDRIWFKARHGLGDVTEISRADGLCGLALLRDGPLVIPDTRQDPLAMGNPMVTGGLGIRFYAAAPIVTADGHKLGTVNILDTRPRTLSPEDVTALEDLAAIVLDEMELRLTALRALRREQERRQAVVRQVEDERAARLRAERDRRVLESLTSTLQRTLLPPALPAVPGLELACHYHAASVHDLGGDFYDVFPLDGDRWAFLLGDVCGKGPDAATVTALARHTLRAAAHHAPDPVAVLDTLNQALLGDTLTSKFCTAIFGVLTPREEGGFEVEIATGGHPPAYHLGSSPDGGPRVSAVGLEGGMLIGALPEARFRSRTVVLAPGEVLLLYTDGLIEARAGEDRQMIGDEGLAAFLARRRGLGGAAGLVEDIVDLLDSLPEGAEDDVALLALSVPTAEEAERQTPGVTSTAHTTTLPTDATDEEH</sequence>
<dbReference type="Pfam" id="PF01590">
    <property type="entry name" value="GAF"/>
    <property type="match status" value="1"/>
</dbReference>
<comment type="caution">
    <text evidence="6">The sequence shown here is derived from an EMBL/GenBank/DDBJ whole genome shotgun (WGS) entry which is preliminary data.</text>
</comment>
<dbReference type="InterPro" id="IPR003018">
    <property type="entry name" value="GAF"/>
</dbReference>
<keyword evidence="7" id="KW-1185">Reference proteome</keyword>
<evidence type="ECO:0000256" key="1">
    <source>
        <dbReference type="ARBA" id="ARBA00022801"/>
    </source>
</evidence>
<gene>
    <name evidence="6" type="ORF">AB0E65_28680</name>
</gene>